<keyword evidence="2" id="KW-1185">Reference proteome</keyword>
<evidence type="ECO:0000313" key="2">
    <source>
        <dbReference type="Proteomes" id="UP000054564"/>
    </source>
</evidence>
<gene>
    <name evidence="1" type="ORF">PSTG_05314</name>
</gene>
<reference evidence="2" key="1">
    <citation type="submission" date="2014-03" db="EMBL/GenBank/DDBJ databases">
        <title>The Genome Sequence of Puccinia striiformis f. sp. tritici PST-78.</title>
        <authorList>
            <consortium name="The Broad Institute Genome Sequencing Platform"/>
            <person name="Cuomo C."/>
            <person name="Hulbert S."/>
            <person name="Chen X."/>
            <person name="Walker B."/>
            <person name="Young S.K."/>
            <person name="Zeng Q."/>
            <person name="Gargeya S."/>
            <person name="Fitzgerald M."/>
            <person name="Haas B."/>
            <person name="Abouelleil A."/>
            <person name="Alvarado L."/>
            <person name="Arachchi H.M."/>
            <person name="Berlin A.M."/>
            <person name="Chapman S.B."/>
            <person name="Goldberg J."/>
            <person name="Griggs A."/>
            <person name="Gujja S."/>
            <person name="Hansen M."/>
            <person name="Howarth C."/>
            <person name="Imamovic A."/>
            <person name="Larimer J."/>
            <person name="McCowan C."/>
            <person name="Montmayeur A."/>
            <person name="Murphy C."/>
            <person name="Neiman D."/>
            <person name="Pearson M."/>
            <person name="Priest M."/>
            <person name="Roberts A."/>
            <person name="Saif S."/>
            <person name="Shea T."/>
            <person name="Sisk P."/>
            <person name="Sykes S."/>
            <person name="Wortman J."/>
            <person name="Nusbaum C."/>
            <person name="Birren B."/>
        </authorList>
    </citation>
    <scope>NUCLEOTIDE SEQUENCE [LARGE SCALE GENOMIC DNA]</scope>
    <source>
        <strain evidence="2">race PST-78</strain>
    </source>
</reference>
<sequence>MEWKPTLWPEFREQFGANDEARKAPNWDEKSRSTEILRISEMCTKIKSLDLDLRPTELDKQTGEFTINENETTSKFFYPISRLTQLTSLALTAPMIDSGSLIEDFIVRLIRNMVGLQSFKCGSTEAVTPDSESFDWPLDCISPLGLHLSKLDGLKELYFQ</sequence>
<proteinExistence type="predicted"/>
<dbReference type="AlphaFoldDB" id="A0A0L0VQI5"/>
<dbReference type="Proteomes" id="UP000054564">
    <property type="component" value="Unassembled WGS sequence"/>
</dbReference>
<organism evidence="1 2">
    <name type="scientific">Puccinia striiformis f. sp. tritici PST-78</name>
    <dbReference type="NCBI Taxonomy" id="1165861"/>
    <lineage>
        <taxon>Eukaryota</taxon>
        <taxon>Fungi</taxon>
        <taxon>Dikarya</taxon>
        <taxon>Basidiomycota</taxon>
        <taxon>Pucciniomycotina</taxon>
        <taxon>Pucciniomycetes</taxon>
        <taxon>Pucciniales</taxon>
        <taxon>Pucciniaceae</taxon>
        <taxon>Puccinia</taxon>
    </lineage>
</organism>
<dbReference type="OrthoDB" id="2502018at2759"/>
<accession>A0A0L0VQI5</accession>
<protein>
    <submittedName>
        <fullName evidence="1">Uncharacterized protein</fullName>
    </submittedName>
</protein>
<evidence type="ECO:0000313" key="1">
    <source>
        <dbReference type="EMBL" id="KNF01534.1"/>
    </source>
</evidence>
<dbReference type="EMBL" id="AJIL01000029">
    <property type="protein sequence ID" value="KNF01534.1"/>
    <property type="molecule type" value="Genomic_DNA"/>
</dbReference>
<comment type="caution">
    <text evidence="1">The sequence shown here is derived from an EMBL/GenBank/DDBJ whole genome shotgun (WGS) entry which is preliminary data.</text>
</comment>
<name>A0A0L0VQI5_9BASI</name>